<feature type="transmembrane region" description="Helical" evidence="1">
    <location>
        <begin position="21"/>
        <end position="43"/>
    </location>
</feature>
<evidence type="ECO:0000256" key="1">
    <source>
        <dbReference type="SAM" id="Phobius"/>
    </source>
</evidence>
<keyword evidence="1" id="KW-0472">Membrane</keyword>
<organism evidence="2 3">
    <name type="scientific">Streptomyces viridosporus (strain ATCC 14672 / DSM 40746 / JCM 4963 / KCTC 9882 / NRRL B-12104 / FH 1290)</name>
    <name type="common">Streptomyces ghanaensis</name>
    <dbReference type="NCBI Taxonomy" id="566461"/>
    <lineage>
        <taxon>Bacteria</taxon>
        <taxon>Bacillati</taxon>
        <taxon>Actinomycetota</taxon>
        <taxon>Actinomycetes</taxon>
        <taxon>Kitasatosporales</taxon>
        <taxon>Streptomycetaceae</taxon>
        <taxon>Streptomyces</taxon>
    </lineage>
</organism>
<evidence type="ECO:0000313" key="2">
    <source>
        <dbReference type="EMBL" id="EFE71871.2"/>
    </source>
</evidence>
<protein>
    <submittedName>
        <fullName evidence="2">Predicted protein</fullName>
    </submittedName>
</protein>
<sequence>MEPHTVLRPAQGRRPARRRQVTAMTLTLVLVLTSLVGVCLGLLGEAGRS</sequence>
<dbReference type="AlphaFoldDB" id="D6A745"/>
<keyword evidence="1" id="KW-1133">Transmembrane helix</keyword>
<name>D6A745_STRV1</name>
<dbReference type="EMBL" id="DS999641">
    <property type="protein sequence ID" value="EFE71871.2"/>
    <property type="molecule type" value="Genomic_DNA"/>
</dbReference>
<proteinExistence type="predicted"/>
<dbReference type="Proteomes" id="UP000003824">
    <property type="component" value="Unassembled WGS sequence"/>
</dbReference>
<gene>
    <name evidence="2" type="ORF">SSFG_07107</name>
</gene>
<accession>D6A745</accession>
<evidence type="ECO:0000313" key="3">
    <source>
        <dbReference type="Proteomes" id="UP000003824"/>
    </source>
</evidence>
<reference evidence="3" key="1">
    <citation type="submission" date="2008-12" db="EMBL/GenBank/DDBJ databases">
        <title>Annotation of Streptomyces ghanaensis ATCC 14672.</title>
        <authorList>
            <consortium name="The Broad Institute Genome Sequencing Platform"/>
            <consortium name="Broad Institute Microbial Sequencing Center"/>
            <person name="Fischbach M."/>
            <person name="Ward D."/>
            <person name="Young S."/>
            <person name="Kodira C.D."/>
            <person name="Zeng Q."/>
            <person name="Koehrsen M."/>
            <person name="Godfrey P."/>
            <person name="Alvarado L."/>
            <person name="Berlin A.M."/>
            <person name="Borenstein D."/>
            <person name="Chen Z."/>
            <person name="Engels R."/>
            <person name="Freedman E."/>
            <person name="Gellesch M."/>
            <person name="Goldberg J."/>
            <person name="Griggs A."/>
            <person name="Gujja S."/>
            <person name="Heiman D.I."/>
            <person name="Hepburn T.A."/>
            <person name="Howarth C."/>
            <person name="Jen D."/>
            <person name="Larson L."/>
            <person name="Lewis B."/>
            <person name="Mehta T."/>
            <person name="Park D."/>
            <person name="Pearson M."/>
            <person name="Roberts A."/>
            <person name="Saif S."/>
            <person name="Shea T.D."/>
            <person name="Shenoy N."/>
            <person name="Sisk P."/>
            <person name="Stolte C."/>
            <person name="Sykes S.N."/>
            <person name="Walk T."/>
            <person name="White J."/>
            <person name="Yandava C."/>
            <person name="Straight P."/>
            <person name="Clardy J."/>
            <person name="Hung D."/>
            <person name="Kolter R."/>
            <person name="Mekalanos J."/>
            <person name="Walker S."/>
            <person name="Walsh C.T."/>
            <person name="Wieland B.L.C."/>
            <person name="Ilzarbe M."/>
            <person name="Galagan J."/>
            <person name="Nusbaum C."/>
            <person name="Birren B."/>
        </authorList>
    </citation>
    <scope>NUCLEOTIDE SEQUENCE [LARGE SCALE GENOMIC DNA]</scope>
    <source>
        <strain evidence="3">ATCC 14672 / DSM 40746 / JCM 4963 / KCTC 9882 / NRRL B-12104 / FH 1290</strain>
    </source>
</reference>
<keyword evidence="1" id="KW-0812">Transmembrane</keyword>